<dbReference type="InterPro" id="IPR002909">
    <property type="entry name" value="IPT_dom"/>
</dbReference>
<protein>
    <submittedName>
        <fullName evidence="3">IPT/TIG domain-containing protein</fullName>
    </submittedName>
</protein>
<accession>A0ABU9H4M8</accession>
<proteinExistence type="predicted"/>
<evidence type="ECO:0000259" key="2">
    <source>
        <dbReference type="Pfam" id="PF01833"/>
    </source>
</evidence>
<dbReference type="InterPro" id="IPR028974">
    <property type="entry name" value="TSP_type-3_rpt"/>
</dbReference>
<dbReference type="InterPro" id="IPR013783">
    <property type="entry name" value="Ig-like_fold"/>
</dbReference>
<dbReference type="Pfam" id="PF01833">
    <property type="entry name" value="TIG"/>
    <property type="match status" value="1"/>
</dbReference>
<organism evidence="3 4">
    <name type="scientific">Pseudoalteromonas issachenkonii</name>
    <dbReference type="NCBI Taxonomy" id="152297"/>
    <lineage>
        <taxon>Bacteria</taxon>
        <taxon>Pseudomonadati</taxon>
        <taxon>Pseudomonadota</taxon>
        <taxon>Gammaproteobacteria</taxon>
        <taxon>Alteromonadales</taxon>
        <taxon>Pseudoalteromonadaceae</taxon>
        <taxon>Pseudoalteromonas</taxon>
    </lineage>
</organism>
<dbReference type="EMBL" id="JBAKAW010000017">
    <property type="protein sequence ID" value="MEL0656784.1"/>
    <property type="molecule type" value="Genomic_DNA"/>
</dbReference>
<evidence type="ECO:0000313" key="3">
    <source>
        <dbReference type="EMBL" id="MEL0656784.1"/>
    </source>
</evidence>
<dbReference type="SUPFAM" id="SSF81296">
    <property type="entry name" value="E set domains"/>
    <property type="match status" value="1"/>
</dbReference>
<evidence type="ECO:0000256" key="1">
    <source>
        <dbReference type="SAM" id="SignalP"/>
    </source>
</evidence>
<dbReference type="RefSeq" id="WP_341603667.1">
    <property type="nucleotide sequence ID" value="NZ_JBAKAW010000017.1"/>
</dbReference>
<dbReference type="Gene3D" id="2.60.40.10">
    <property type="entry name" value="Immunoglobulins"/>
    <property type="match status" value="1"/>
</dbReference>
<dbReference type="Proteomes" id="UP001371391">
    <property type="component" value="Unassembled WGS sequence"/>
</dbReference>
<gene>
    <name evidence="3" type="ORF">V6257_17315</name>
</gene>
<feature type="signal peptide" evidence="1">
    <location>
        <begin position="1"/>
        <end position="28"/>
    </location>
</feature>
<dbReference type="Gene3D" id="4.10.1080.10">
    <property type="entry name" value="TSP type-3 repeat"/>
    <property type="match status" value="1"/>
</dbReference>
<dbReference type="PROSITE" id="PS51257">
    <property type="entry name" value="PROKAR_LIPOPROTEIN"/>
    <property type="match status" value="1"/>
</dbReference>
<keyword evidence="1" id="KW-0732">Signal</keyword>
<reference evidence="3 4" key="1">
    <citation type="submission" date="2024-02" db="EMBL/GenBank/DDBJ databases">
        <title>Bacteria isolated from the canopy kelp, Nereocystis luetkeana.</title>
        <authorList>
            <person name="Pfister C.A."/>
            <person name="Younker I.T."/>
            <person name="Light S.H."/>
        </authorList>
    </citation>
    <scope>NUCLEOTIDE SEQUENCE [LARGE SCALE GENOMIC DNA]</scope>
    <source>
        <strain evidence="3 4">TI.1.03</strain>
    </source>
</reference>
<dbReference type="InterPro" id="IPR014756">
    <property type="entry name" value="Ig_E-set"/>
</dbReference>
<feature type="domain" description="IPT/TIG" evidence="2">
    <location>
        <begin position="442"/>
        <end position="500"/>
    </location>
</feature>
<feature type="chain" id="PRO_5046591999" evidence="1">
    <location>
        <begin position="29"/>
        <end position="660"/>
    </location>
</feature>
<comment type="caution">
    <text evidence="3">The sequence shown here is derived from an EMBL/GenBank/DDBJ whole genome shotgun (WGS) entry which is preliminary data.</text>
</comment>
<name>A0ABU9H4M8_9GAMM</name>
<dbReference type="Gene3D" id="2.60.120.380">
    <property type="match status" value="1"/>
</dbReference>
<evidence type="ECO:0000313" key="4">
    <source>
        <dbReference type="Proteomes" id="UP001371391"/>
    </source>
</evidence>
<keyword evidence="4" id="KW-1185">Reference proteome</keyword>
<sequence length="660" mass="72664">MKTQLLYLSLLSVSCAFISLTYTTHVHAKTLQVSSHIGTWQNKDEDGDGVVDELDAYPFDTSKSEYEFVKEEEFNNNNDVATVAPEKLPIKLFGRIQQVNDQDYYKIKLKKDVAITVLLSSSSNEFDPGMAVMDSSVVAIQSWAPNFTAVGKYKRAIQVKPSESGIYYIVINDKEFRGEVSYDYQLHVFVDEDVDAIDDSLEPAFGFKGYTQDTDGDGIYDGTEFYVFNLDSAYAHDVDNDGTPNWLDEDSDNDGIKDVLEGAFDLDEDGLGNFVDLDSDANTIEDSKDAGNPKRPLNHDKDQFANFIDLDDDNDLILDVNDPEPLNLASNGGYGTDSYLEVSNIYYLLNGSQTIEGVILANQKHRVYGENLATGFLNFNIEGSTVPVNIAVNANGQDYVDFVMPRNATSISYSAANIRTAPIALSFNQQLSPIIANQGVIESSAGAEVMLSGKQFSDDTLVYLNEVELTPSSISPTSLSFTVPANAESGKLYLKNSYGKSNASKIALFSKTTLTIDKSLTFANSKVVASTFISGIEKTVDVNNSVAVVPVSSNNATTITLYFGDEQKYYLNALYLGQADLQITPRFIAASTAWGLSGVNQTQQLAKLRVLFTQVLKLNEVIEFADYIKENNNQLSKYKSKKFTTLKWAAADAITAHIKK</sequence>